<reference evidence="8 9" key="1">
    <citation type="submission" date="2016-10" db="EMBL/GenBank/DDBJ databases">
        <authorList>
            <person name="de Groot N.N."/>
        </authorList>
    </citation>
    <scope>NUCLEOTIDE SEQUENCE [LARGE SCALE GENOMIC DNA]</scope>
    <source>
        <strain evidence="8 9">RK1</strain>
    </source>
</reference>
<evidence type="ECO:0000313" key="9">
    <source>
        <dbReference type="Proteomes" id="UP000198670"/>
    </source>
</evidence>
<evidence type="ECO:0000256" key="1">
    <source>
        <dbReference type="ARBA" id="ARBA00004442"/>
    </source>
</evidence>
<dbReference type="Proteomes" id="UP000198670">
    <property type="component" value="Unassembled WGS sequence"/>
</dbReference>
<dbReference type="InterPro" id="IPR012944">
    <property type="entry name" value="SusD_RagB_dom"/>
</dbReference>
<evidence type="ECO:0000259" key="6">
    <source>
        <dbReference type="Pfam" id="PF07980"/>
    </source>
</evidence>
<organism evidence="8 9">
    <name type="scientific">Parapedobacter indicus</name>
    <dbReference type="NCBI Taxonomy" id="1477437"/>
    <lineage>
        <taxon>Bacteria</taxon>
        <taxon>Pseudomonadati</taxon>
        <taxon>Bacteroidota</taxon>
        <taxon>Sphingobacteriia</taxon>
        <taxon>Sphingobacteriales</taxon>
        <taxon>Sphingobacteriaceae</taxon>
        <taxon>Parapedobacter</taxon>
    </lineage>
</organism>
<dbReference type="GO" id="GO:0009279">
    <property type="term" value="C:cell outer membrane"/>
    <property type="evidence" value="ECO:0007669"/>
    <property type="project" value="UniProtKB-SubCell"/>
</dbReference>
<keyword evidence="9" id="KW-1185">Reference proteome</keyword>
<feature type="domain" description="RagB/SusD" evidence="6">
    <location>
        <begin position="242"/>
        <end position="486"/>
    </location>
</feature>
<keyword evidence="3" id="KW-0732">Signal</keyword>
<dbReference type="STRING" id="1477437.SAMN05444682_105155"/>
<dbReference type="AlphaFoldDB" id="A0A1I3KCM9"/>
<sequence length="486" mass="55070">MKSFIVLLLISSLCISSCADKFLEEQPRGEVTSEFYYRNDSEALAAVYGIYGMVFFYNGLLRQDMYLRPEASSDLFTYKPGAAFNARSFPQYFVDSENPLLLEMWSSAYDAIGRCNAVIGNLSKDHPGISEDIKAKLIGEALFFRALMNYYLVQIWGNVPLVVEEKTDLGELNVEQADPADVWQQIIEDAVAAVAALPEKSEYDNIQRARASKGAARLLLAKSYMALGNWNAADEQIDQIIGSAEYGLEATIVDVFKVANENGLESILEGNYSEGFTPRKHNSSMSFWLPREGFLGNSTYSPNDYALAMYNPNSARYKYYFSGKGVMVSPYGEAITTIEKRVYLMKFYDFEHRGGFAPTNNDNPFNNKVFRYADVLLMKAEVENELRGPTPVAHNMLNQIRGRAGEEPVEGITDKGAFREIVFTERAMELIGENHRYFDLKRRGKEYFLDKVRQSRPDEIKDHQFLLPIPEADLRVNPLLEQNPGY</sequence>
<dbReference type="Pfam" id="PF07980">
    <property type="entry name" value="SusD_RagB"/>
    <property type="match status" value="1"/>
</dbReference>
<dbReference type="EMBL" id="FOQO01000005">
    <property type="protein sequence ID" value="SFI70100.1"/>
    <property type="molecule type" value="Genomic_DNA"/>
</dbReference>
<dbReference type="Pfam" id="PF14322">
    <property type="entry name" value="SusD-like_3"/>
    <property type="match status" value="1"/>
</dbReference>
<evidence type="ECO:0000256" key="4">
    <source>
        <dbReference type="ARBA" id="ARBA00023136"/>
    </source>
</evidence>
<dbReference type="OrthoDB" id="5694214at2"/>
<accession>A0A1I3KCM9</accession>
<feature type="domain" description="SusD-like N-terminal" evidence="7">
    <location>
        <begin position="95"/>
        <end position="224"/>
    </location>
</feature>
<evidence type="ECO:0000256" key="5">
    <source>
        <dbReference type="ARBA" id="ARBA00023237"/>
    </source>
</evidence>
<protein>
    <submittedName>
        <fullName evidence="8">Starch-binding associating with outer membrane</fullName>
    </submittedName>
</protein>
<dbReference type="InterPro" id="IPR033985">
    <property type="entry name" value="SusD-like_N"/>
</dbReference>
<evidence type="ECO:0000256" key="3">
    <source>
        <dbReference type="ARBA" id="ARBA00022729"/>
    </source>
</evidence>
<dbReference type="InterPro" id="IPR011990">
    <property type="entry name" value="TPR-like_helical_dom_sf"/>
</dbReference>
<dbReference type="SUPFAM" id="SSF48452">
    <property type="entry name" value="TPR-like"/>
    <property type="match status" value="1"/>
</dbReference>
<keyword evidence="4" id="KW-0472">Membrane</keyword>
<keyword evidence="5" id="KW-0998">Cell outer membrane</keyword>
<proteinExistence type="inferred from homology"/>
<comment type="subcellular location">
    <subcellularLocation>
        <location evidence="1">Cell outer membrane</location>
    </subcellularLocation>
</comment>
<dbReference type="Gene3D" id="1.25.40.390">
    <property type="match status" value="1"/>
</dbReference>
<comment type="similarity">
    <text evidence="2">Belongs to the SusD family.</text>
</comment>
<dbReference type="RefSeq" id="WP_090626821.1">
    <property type="nucleotide sequence ID" value="NZ_FOQO01000005.1"/>
</dbReference>
<evidence type="ECO:0000256" key="2">
    <source>
        <dbReference type="ARBA" id="ARBA00006275"/>
    </source>
</evidence>
<name>A0A1I3KCM9_9SPHI</name>
<evidence type="ECO:0000313" key="8">
    <source>
        <dbReference type="EMBL" id="SFI70100.1"/>
    </source>
</evidence>
<gene>
    <name evidence="8" type="ORF">SAMN05444682_105155</name>
</gene>
<evidence type="ECO:0000259" key="7">
    <source>
        <dbReference type="Pfam" id="PF14322"/>
    </source>
</evidence>